<keyword evidence="2" id="KW-0472">Membrane</keyword>
<organism evidence="3 4">
    <name type="scientific">Rhizobium rhizoryzae</name>
    <dbReference type="NCBI Taxonomy" id="451876"/>
    <lineage>
        <taxon>Bacteria</taxon>
        <taxon>Pseudomonadati</taxon>
        <taxon>Pseudomonadota</taxon>
        <taxon>Alphaproteobacteria</taxon>
        <taxon>Hyphomicrobiales</taxon>
        <taxon>Rhizobiaceae</taxon>
        <taxon>Rhizobium/Agrobacterium group</taxon>
        <taxon>Rhizobium</taxon>
    </lineage>
</organism>
<accession>A0A7W6LH27</accession>
<proteinExistence type="predicted"/>
<comment type="caution">
    <text evidence="3">The sequence shown here is derived from an EMBL/GenBank/DDBJ whole genome shotgun (WGS) entry which is preliminary data.</text>
</comment>
<feature type="transmembrane region" description="Helical" evidence="2">
    <location>
        <begin position="31"/>
        <end position="62"/>
    </location>
</feature>
<evidence type="ECO:0000313" key="3">
    <source>
        <dbReference type="EMBL" id="MBB4144286.1"/>
    </source>
</evidence>
<sequence>MFLDMKSYGPRPEPLPPKPSKPNLSPREQKILAWVICFNILVLFIAPIGGATVIHSLLAFMFK</sequence>
<evidence type="ECO:0000256" key="1">
    <source>
        <dbReference type="SAM" id="MobiDB-lite"/>
    </source>
</evidence>
<evidence type="ECO:0000313" key="4">
    <source>
        <dbReference type="Proteomes" id="UP000519897"/>
    </source>
</evidence>
<protein>
    <submittedName>
        <fullName evidence="3">Uncharacterized protein</fullName>
    </submittedName>
</protein>
<dbReference type="RefSeq" id="WP_062556401.1">
    <property type="nucleotide sequence ID" value="NZ_CP049249.1"/>
</dbReference>
<dbReference type="Proteomes" id="UP000519897">
    <property type="component" value="Unassembled WGS sequence"/>
</dbReference>
<dbReference type="AlphaFoldDB" id="A0A7W6LH27"/>
<gene>
    <name evidence="3" type="ORF">GGQ72_002843</name>
</gene>
<keyword evidence="2" id="KW-0812">Transmembrane</keyword>
<keyword evidence="4" id="KW-1185">Reference proteome</keyword>
<reference evidence="3 4" key="1">
    <citation type="submission" date="2020-08" db="EMBL/GenBank/DDBJ databases">
        <title>Genomic Encyclopedia of Type Strains, Phase IV (KMG-IV): sequencing the most valuable type-strain genomes for metagenomic binning, comparative biology and taxonomic classification.</title>
        <authorList>
            <person name="Goeker M."/>
        </authorList>
    </citation>
    <scope>NUCLEOTIDE SEQUENCE [LARGE SCALE GENOMIC DNA]</scope>
    <source>
        <strain evidence="3 4">DSM 29514</strain>
    </source>
</reference>
<name>A0A7W6LH27_9HYPH</name>
<dbReference type="EMBL" id="JACIEC010000003">
    <property type="protein sequence ID" value="MBB4144286.1"/>
    <property type="molecule type" value="Genomic_DNA"/>
</dbReference>
<keyword evidence="2" id="KW-1133">Transmembrane helix</keyword>
<evidence type="ECO:0000256" key="2">
    <source>
        <dbReference type="SAM" id="Phobius"/>
    </source>
</evidence>
<feature type="region of interest" description="Disordered" evidence="1">
    <location>
        <begin position="1"/>
        <end position="24"/>
    </location>
</feature>
<feature type="compositionally biased region" description="Pro residues" evidence="1">
    <location>
        <begin position="11"/>
        <end position="20"/>
    </location>
</feature>